<organism evidence="4 5">
    <name type="scientific">Streptomyces fildesensis</name>
    <dbReference type="NCBI Taxonomy" id="375757"/>
    <lineage>
        <taxon>Bacteria</taxon>
        <taxon>Bacillati</taxon>
        <taxon>Actinomycetota</taxon>
        <taxon>Actinomycetes</taxon>
        <taxon>Kitasatosporales</taxon>
        <taxon>Streptomycetaceae</taxon>
        <taxon>Streptomyces</taxon>
    </lineage>
</organism>
<keyword evidence="1" id="KW-0812">Transmembrane</keyword>
<dbReference type="Gene3D" id="3.40.50.410">
    <property type="entry name" value="von Willebrand factor, type A domain"/>
    <property type="match status" value="1"/>
</dbReference>
<keyword evidence="1" id="KW-0472">Membrane</keyword>
<feature type="chain" id="PRO_5045223547" evidence="2">
    <location>
        <begin position="30"/>
        <end position="424"/>
    </location>
</feature>
<reference evidence="4 5" key="1">
    <citation type="submission" date="2024-10" db="EMBL/GenBank/DDBJ databases">
        <title>The Natural Products Discovery Center: Release of the First 8490 Sequenced Strains for Exploring Actinobacteria Biosynthetic Diversity.</title>
        <authorList>
            <person name="Kalkreuter E."/>
            <person name="Kautsar S.A."/>
            <person name="Yang D."/>
            <person name="Bader C.D."/>
            <person name="Teijaro C.N."/>
            <person name="Fluegel L."/>
            <person name="Davis C.M."/>
            <person name="Simpson J.R."/>
            <person name="Lauterbach L."/>
            <person name="Steele A.D."/>
            <person name="Gui C."/>
            <person name="Meng S."/>
            <person name="Li G."/>
            <person name="Viehrig K."/>
            <person name="Ye F."/>
            <person name="Su P."/>
            <person name="Kiefer A.F."/>
            <person name="Nichols A."/>
            <person name="Cepeda A.J."/>
            <person name="Yan W."/>
            <person name="Fan B."/>
            <person name="Jiang Y."/>
            <person name="Adhikari A."/>
            <person name="Zheng C.-J."/>
            <person name="Schuster L."/>
            <person name="Cowan T.M."/>
            <person name="Smanski M.J."/>
            <person name="Chevrette M.G."/>
            <person name="De Carvalho L.P.S."/>
            <person name="Shen B."/>
        </authorList>
    </citation>
    <scope>NUCLEOTIDE SEQUENCE [LARGE SCALE GENOMIC DNA]</scope>
    <source>
        <strain evidence="4 5">NPDC053399</strain>
    </source>
</reference>
<feature type="transmembrane region" description="Helical" evidence="1">
    <location>
        <begin position="393"/>
        <end position="413"/>
    </location>
</feature>
<dbReference type="PANTHER" id="PTHR10579">
    <property type="entry name" value="CALCIUM-ACTIVATED CHLORIDE CHANNEL REGULATOR"/>
    <property type="match status" value="1"/>
</dbReference>
<dbReference type="RefSeq" id="WP_399645471.1">
    <property type="nucleotide sequence ID" value="NZ_JBITYG010000002.1"/>
</dbReference>
<dbReference type="Proteomes" id="UP001614394">
    <property type="component" value="Unassembled WGS sequence"/>
</dbReference>
<protein>
    <submittedName>
        <fullName evidence="4">VWA domain-containing protein</fullName>
    </submittedName>
</protein>
<evidence type="ECO:0000313" key="5">
    <source>
        <dbReference type="Proteomes" id="UP001614394"/>
    </source>
</evidence>
<dbReference type="SMART" id="SM00327">
    <property type="entry name" value="VWA"/>
    <property type="match status" value="1"/>
</dbReference>
<name>A0ABW8C4N0_9ACTN</name>
<evidence type="ECO:0000256" key="2">
    <source>
        <dbReference type="SAM" id="SignalP"/>
    </source>
</evidence>
<feature type="signal peptide" evidence="2">
    <location>
        <begin position="1"/>
        <end position="29"/>
    </location>
</feature>
<comment type="caution">
    <text evidence="4">The sequence shown here is derived from an EMBL/GenBank/DDBJ whole genome shotgun (WGS) entry which is preliminary data.</text>
</comment>
<dbReference type="InterPro" id="IPR002035">
    <property type="entry name" value="VWF_A"/>
</dbReference>
<proteinExistence type="predicted"/>
<feature type="domain" description="VWFA" evidence="3">
    <location>
        <begin position="39"/>
        <end position="224"/>
    </location>
</feature>
<evidence type="ECO:0000313" key="4">
    <source>
        <dbReference type="EMBL" id="MFI9100366.1"/>
    </source>
</evidence>
<gene>
    <name evidence="4" type="ORF">ACIGXA_07555</name>
</gene>
<dbReference type="PANTHER" id="PTHR10579:SF43">
    <property type="entry name" value="ZINC FINGER (C3HC4-TYPE RING FINGER) FAMILY PROTEIN"/>
    <property type="match status" value="1"/>
</dbReference>
<dbReference type="InterPro" id="IPR036465">
    <property type="entry name" value="vWFA_dom_sf"/>
</dbReference>
<dbReference type="SUPFAM" id="SSF53300">
    <property type="entry name" value="vWA-like"/>
    <property type="match status" value="1"/>
</dbReference>
<sequence>MITKRRLAAGLCGLAATLAAGLFPASAAADEPTAQEPPKIDLVLDVSGSMSARDVDGKSRMSAAQQAFNDVLDAVPDDVRLGIRTLGATYPGKDMKTGCQDSKQLYPVGPVNRTEAKAAVATLRPTGWTPIGLALRGAAQDLAGGDATRRIVLITDGEDSCGQPDPCDVARELAAQGTHLVVDTLGLVANDKIRKQLSCIAEATGGTYTSVQHTDQLSSRIKQLVRRSAQTPPVVPKAVQGSAQCGNAAGITPGVYTDREEFGQHRYYKVAVTDGQELRATVSVGADRAVNADYGVLLRAVSGEGQELVRGSDAGSGRTDVMSSGLRYVYPEKDTDSDDALPPHTVCLEVSNSFSAPDAVKRTPGLPVELTLDLVDAPDEAADVAAFGLGRGWVLLGVLAVTGLFAGLIWGWLTRWRVAVWRSN</sequence>
<dbReference type="PROSITE" id="PS50234">
    <property type="entry name" value="VWFA"/>
    <property type="match status" value="1"/>
</dbReference>
<keyword evidence="1" id="KW-1133">Transmembrane helix</keyword>
<evidence type="ECO:0000259" key="3">
    <source>
        <dbReference type="PROSITE" id="PS50234"/>
    </source>
</evidence>
<dbReference type="Pfam" id="PF13519">
    <property type="entry name" value="VWA_2"/>
    <property type="match status" value="1"/>
</dbReference>
<accession>A0ABW8C4N0</accession>
<keyword evidence="2" id="KW-0732">Signal</keyword>
<dbReference type="EMBL" id="JBITYG010000002">
    <property type="protein sequence ID" value="MFI9100366.1"/>
    <property type="molecule type" value="Genomic_DNA"/>
</dbReference>
<evidence type="ECO:0000256" key="1">
    <source>
        <dbReference type="SAM" id="Phobius"/>
    </source>
</evidence>
<keyword evidence="5" id="KW-1185">Reference proteome</keyword>
<dbReference type="InterPro" id="IPR051266">
    <property type="entry name" value="CLCR"/>
</dbReference>